<evidence type="ECO:0000259" key="2">
    <source>
        <dbReference type="PROSITE" id="PS50839"/>
    </source>
</evidence>
<dbReference type="InterPro" id="IPR006189">
    <property type="entry name" value="CHASE_dom"/>
</dbReference>
<dbReference type="InterPro" id="IPR043128">
    <property type="entry name" value="Rev_trsase/Diguanyl_cyclase"/>
</dbReference>
<dbReference type="AlphaFoldDB" id="A0AA43ZL16"/>
<keyword evidence="1" id="KW-0812">Transmembrane</keyword>
<dbReference type="PANTHER" id="PTHR44757">
    <property type="entry name" value="DIGUANYLATE CYCLASE DGCP"/>
    <property type="match status" value="1"/>
</dbReference>
<dbReference type="FunFam" id="3.30.70.270:FF:000001">
    <property type="entry name" value="Diguanylate cyclase domain protein"/>
    <property type="match status" value="1"/>
</dbReference>
<dbReference type="PROSITE" id="PS50839">
    <property type="entry name" value="CHASE"/>
    <property type="match status" value="1"/>
</dbReference>
<evidence type="ECO:0000313" key="6">
    <source>
        <dbReference type="Proteomes" id="UP001155840"/>
    </source>
</evidence>
<evidence type="ECO:0000259" key="3">
    <source>
        <dbReference type="PROSITE" id="PS50883"/>
    </source>
</evidence>
<dbReference type="SMART" id="SM01079">
    <property type="entry name" value="CHASE"/>
    <property type="match status" value="1"/>
</dbReference>
<dbReference type="SMART" id="SM00052">
    <property type="entry name" value="EAL"/>
    <property type="match status" value="1"/>
</dbReference>
<dbReference type="Proteomes" id="UP001155840">
    <property type="component" value="Unassembled WGS sequence"/>
</dbReference>
<evidence type="ECO:0000256" key="1">
    <source>
        <dbReference type="SAM" id="Phobius"/>
    </source>
</evidence>
<keyword evidence="1" id="KW-1133">Transmembrane helix</keyword>
<keyword evidence="1" id="KW-0472">Membrane</keyword>
<sequence>MAGIGDAVRARASIFVRFTRSSIIPSLLATLILFAVGHFYQAQNSTNFREALRSDVQSTLRLAEAQIQANIDSNTVALSGLANDIALDGDISSARFAALATKIMERNPGIRRISLAPDGVISRVMPSMEQARMAGMRLDRFYSQRTAAQRAQAHGRAAIGSLLVLPDGSTGFDVYTPVFHSPDGVPAFWGFVEAVIDESAVYLGANLTTGAGRGAVAAGRSTPVMLGIRDISDSANIGDAFFGTNATFHAEAVLQNVVLPGGTWQLAGAPVGGFDQRPDNQQQIALTIMAFAMIVIVPIVLTFGLMGERRRAITALDRRNREFLAMSQRLNLALECSSFGVWEIDLETRLRTWDDRMYSLHGLPSRNGAPGPICWKANIHPDDLPHAEEVLNNTVMFFERYQTDYRVVLPTGTRHIRHIGSVNMGADRRKTVTGLSWDITEDVRLTNAMMEAKAFAEAQSAELAAAKDRIEHNALHDPLTGLGNRRMLDAALAALLERDAERATDVALLHLDLDRFKQINDTLGHAAGDAMLVHASQVLKTEAGPGDLVARIGGDEFVVLVPNPVLGQLEALSDRIITRMRQPVDYEGFSCRFGVSVGIAVGRGADADLGRLLVNADIALYRAKEKGRNRYEFFSEALQSEIFNSKRIGDEILEGIERGEFTAWYQPQFDAETLELCGVEALIRWNHPRDGVLTPDRFLSIAEDLNVVATLDQIVMERALIDLMHWTAAGISIPRISVNVSARRLRDEALLDTLSNLAFAPGQLCFELVEAIFLDGDDEIITANIAGIVALGIDIELDDFGTGHTSIVSLLKIKPKRLKIDRQLVSPITHAPREQALVRAIIEIGRSLGIGTVAEGVETLAHAEMLAVLGCDILQGYAFSKPLPADRLADLAAAKWQLAS</sequence>
<dbReference type="NCBIfam" id="TIGR00254">
    <property type="entry name" value="GGDEF"/>
    <property type="match status" value="1"/>
</dbReference>
<dbReference type="InterPro" id="IPR035919">
    <property type="entry name" value="EAL_sf"/>
</dbReference>
<dbReference type="InterPro" id="IPR029787">
    <property type="entry name" value="Nucleotide_cyclase"/>
</dbReference>
<keyword evidence="6" id="KW-1185">Reference proteome</keyword>
<evidence type="ECO:0000259" key="4">
    <source>
        <dbReference type="PROSITE" id="PS50887"/>
    </source>
</evidence>
<feature type="domain" description="EAL" evidence="3">
    <location>
        <begin position="645"/>
        <end position="896"/>
    </location>
</feature>
<dbReference type="SUPFAM" id="SSF55073">
    <property type="entry name" value="Nucleotide cyclase"/>
    <property type="match status" value="1"/>
</dbReference>
<name>A0AA43ZL16_9HYPH</name>
<proteinExistence type="predicted"/>
<dbReference type="SMART" id="SM00267">
    <property type="entry name" value="GGDEF"/>
    <property type="match status" value="1"/>
</dbReference>
<dbReference type="PROSITE" id="PS50887">
    <property type="entry name" value="GGDEF"/>
    <property type="match status" value="1"/>
</dbReference>
<comment type="caution">
    <text evidence="5">The sequence shown here is derived from an EMBL/GenBank/DDBJ whole genome shotgun (WGS) entry which is preliminary data.</text>
</comment>
<feature type="transmembrane region" description="Helical" evidence="1">
    <location>
        <begin position="284"/>
        <end position="306"/>
    </location>
</feature>
<feature type="transmembrane region" description="Helical" evidence="1">
    <location>
        <begin position="21"/>
        <end position="40"/>
    </location>
</feature>
<dbReference type="Pfam" id="PF00563">
    <property type="entry name" value="EAL"/>
    <property type="match status" value="1"/>
</dbReference>
<dbReference type="Pfam" id="PF00990">
    <property type="entry name" value="GGDEF"/>
    <property type="match status" value="1"/>
</dbReference>
<dbReference type="EMBL" id="JAANCM010000021">
    <property type="protein sequence ID" value="NHT78878.1"/>
    <property type="molecule type" value="Genomic_DNA"/>
</dbReference>
<dbReference type="CDD" id="cd01948">
    <property type="entry name" value="EAL"/>
    <property type="match status" value="1"/>
</dbReference>
<dbReference type="InterPro" id="IPR052155">
    <property type="entry name" value="Biofilm_reg_signaling"/>
</dbReference>
<organism evidence="5 6">
    <name type="scientific">Ferranicluibacter rubi</name>
    <dbReference type="NCBI Taxonomy" id="2715133"/>
    <lineage>
        <taxon>Bacteria</taxon>
        <taxon>Pseudomonadati</taxon>
        <taxon>Pseudomonadota</taxon>
        <taxon>Alphaproteobacteria</taxon>
        <taxon>Hyphomicrobiales</taxon>
        <taxon>Rhizobiaceae</taxon>
        <taxon>Ferranicluibacter</taxon>
    </lineage>
</organism>
<dbReference type="CDD" id="cd01949">
    <property type="entry name" value="GGDEF"/>
    <property type="match status" value="1"/>
</dbReference>
<dbReference type="InterPro" id="IPR001633">
    <property type="entry name" value="EAL_dom"/>
</dbReference>
<dbReference type="GO" id="GO:0003824">
    <property type="term" value="F:catalytic activity"/>
    <property type="evidence" value="ECO:0007669"/>
    <property type="project" value="UniProtKB-ARBA"/>
</dbReference>
<protein>
    <submittedName>
        <fullName evidence="5">EAL domain-containing protein</fullName>
    </submittedName>
</protein>
<dbReference type="Gene3D" id="3.30.70.270">
    <property type="match status" value="1"/>
</dbReference>
<evidence type="ECO:0000313" key="5">
    <source>
        <dbReference type="EMBL" id="NHT78878.1"/>
    </source>
</evidence>
<gene>
    <name evidence="5" type="ORF">G8E10_24580</name>
</gene>
<dbReference type="InterPro" id="IPR035965">
    <property type="entry name" value="PAS-like_dom_sf"/>
</dbReference>
<dbReference type="Gene3D" id="3.30.450.20">
    <property type="entry name" value="PAS domain"/>
    <property type="match status" value="1"/>
</dbReference>
<dbReference type="PANTHER" id="PTHR44757:SF2">
    <property type="entry name" value="BIOFILM ARCHITECTURE MAINTENANCE PROTEIN MBAA"/>
    <property type="match status" value="1"/>
</dbReference>
<dbReference type="Gene3D" id="3.20.20.450">
    <property type="entry name" value="EAL domain"/>
    <property type="match status" value="1"/>
</dbReference>
<dbReference type="RefSeq" id="WP_167131028.1">
    <property type="nucleotide sequence ID" value="NZ_JAANCM010000021.1"/>
</dbReference>
<feature type="domain" description="CHASE" evidence="2">
    <location>
        <begin position="117"/>
        <end position="267"/>
    </location>
</feature>
<dbReference type="InterPro" id="IPR000160">
    <property type="entry name" value="GGDEF_dom"/>
</dbReference>
<dbReference type="SUPFAM" id="SSF141868">
    <property type="entry name" value="EAL domain-like"/>
    <property type="match status" value="1"/>
</dbReference>
<dbReference type="PROSITE" id="PS50883">
    <property type="entry name" value="EAL"/>
    <property type="match status" value="1"/>
</dbReference>
<reference evidence="5" key="1">
    <citation type="submission" date="2020-03" db="EMBL/GenBank/DDBJ databases">
        <title>Ferranicluibacter endophyticum gen. nov., sp. nov., a new genus isolated from Rubus ulmifolius Schott. stem.</title>
        <authorList>
            <person name="Roca-Couso R."/>
            <person name="Flores-Felix J.D."/>
            <person name="Igual J.M."/>
            <person name="Rivas R."/>
        </authorList>
    </citation>
    <scope>NUCLEOTIDE SEQUENCE</scope>
    <source>
        <strain evidence="5">CRRU44</strain>
    </source>
</reference>
<feature type="domain" description="GGDEF" evidence="4">
    <location>
        <begin position="504"/>
        <end position="636"/>
    </location>
</feature>
<accession>A0AA43ZL16</accession>
<dbReference type="SUPFAM" id="SSF55785">
    <property type="entry name" value="PYP-like sensor domain (PAS domain)"/>
    <property type="match status" value="1"/>
</dbReference>